<dbReference type="GO" id="GO:0004332">
    <property type="term" value="F:fructose-bisphosphate aldolase activity"/>
    <property type="evidence" value="ECO:0007669"/>
    <property type="project" value="UniProtKB-EC"/>
</dbReference>
<evidence type="ECO:0000256" key="3">
    <source>
        <dbReference type="ARBA" id="ARBA00010387"/>
    </source>
</evidence>
<keyword evidence="5" id="KW-0324">Glycolysis</keyword>
<comment type="catalytic activity">
    <reaction evidence="1">
        <text>beta-D-fructose 1,6-bisphosphate = D-glyceraldehyde 3-phosphate + dihydroxyacetone phosphate</text>
        <dbReference type="Rhea" id="RHEA:14729"/>
        <dbReference type="ChEBI" id="CHEBI:32966"/>
        <dbReference type="ChEBI" id="CHEBI:57642"/>
        <dbReference type="ChEBI" id="CHEBI:59776"/>
        <dbReference type="EC" id="4.1.2.13"/>
    </reaction>
</comment>
<dbReference type="Gene3D" id="3.20.20.70">
    <property type="entry name" value="Aldolase class I"/>
    <property type="match status" value="1"/>
</dbReference>
<organism evidence="9 10">
    <name type="scientific">Pelodictyon luteolum</name>
    <dbReference type="NCBI Taxonomy" id="1100"/>
    <lineage>
        <taxon>Bacteria</taxon>
        <taxon>Pseudomonadati</taxon>
        <taxon>Chlorobiota</taxon>
        <taxon>Chlorobiia</taxon>
        <taxon>Chlorobiales</taxon>
        <taxon>Chlorobiaceae</taxon>
        <taxon>Chlorobium/Pelodictyon group</taxon>
        <taxon>Pelodictyon</taxon>
    </lineage>
</organism>
<name>A0A165LRX7_PELLU</name>
<dbReference type="AlphaFoldDB" id="A0A165LRX7"/>
<evidence type="ECO:0000256" key="8">
    <source>
        <dbReference type="ARBA" id="ARBA00072515"/>
    </source>
</evidence>
<proteinExistence type="inferred from homology"/>
<dbReference type="SUPFAM" id="SSF51569">
    <property type="entry name" value="Aldolase"/>
    <property type="match status" value="1"/>
</dbReference>
<dbReference type="FunFam" id="3.20.20.70:FF:000140">
    <property type="entry name" value="Fructose-bisphosphate aldolase"/>
    <property type="match status" value="1"/>
</dbReference>
<evidence type="ECO:0000313" key="9">
    <source>
        <dbReference type="EMBL" id="KZK74351.1"/>
    </source>
</evidence>
<evidence type="ECO:0000313" key="10">
    <source>
        <dbReference type="Proteomes" id="UP000076481"/>
    </source>
</evidence>
<evidence type="ECO:0000256" key="5">
    <source>
        <dbReference type="ARBA" id="ARBA00023152"/>
    </source>
</evidence>
<dbReference type="Pfam" id="PF00274">
    <property type="entry name" value="Glycolytic"/>
    <property type="match status" value="1"/>
</dbReference>
<evidence type="ECO:0000256" key="2">
    <source>
        <dbReference type="ARBA" id="ARBA00004714"/>
    </source>
</evidence>
<dbReference type="GO" id="GO:0006096">
    <property type="term" value="P:glycolytic process"/>
    <property type="evidence" value="ECO:0007669"/>
    <property type="project" value="UniProtKB-UniPathway"/>
</dbReference>
<gene>
    <name evidence="9" type="ORF">A3K90_02790</name>
</gene>
<keyword evidence="6" id="KW-0456">Lyase</keyword>
<comment type="pathway">
    <text evidence="2">Carbohydrate degradation; glycolysis; D-glyceraldehyde 3-phosphate and glycerone phosphate from D-glucose: step 4/4.</text>
</comment>
<dbReference type="EC" id="4.1.2.13" evidence="4"/>
<evidence type="ECO:0000256" key="7">
    <source>
        <dbReference type="ARBA" id="ARBA00029799"/>
    </source>
</evidence>
<comment type="similarity">
    <text evidence="3">Belongs to the class I fructose-bisphosphate aldolase family.</text>
</comment>
<accession>A0A165LRX7</accession>
<reference evidence="9 10" key="1">
    <citation type="submission" date="2016-03" db="EMBL/GenBank/DDBJ databases">
        <title>Speciation and ecological success in dimly lit waters: horizontal gene transfer in a green sulfur bacteria bloom unveiled by metagenomic assembly.</title>
        <authorList>
            <person name="Llorens-Mares T."/>
            <person name="Liu Z."/>
            <person name="Allen L.Z."/>
            <person name="Rusch D.B."/>
            <person name="Craig M.T."/>
            <person name="Dupont C.L."/>
            <person name="Bryant D.A."/>
            <person name="Casamayor E.O."/>
        </authorList>
    </citation>
    <scope>NUCLEOTIDE SEQUENCE [LARGE SCALE GENOMIC DNA]</scope>
    <source>
        <strain evidence="9">CIII</strain>
    </source>
</reference>
<sequence length="335" mass="36740">MDSETLKETARALAAGDKGILAMDESVPTCNRRFAILGIEETEEKRRQWRELIATTPGIGDFISGAILFEETIRQKTSAGQPIVEVLREAGIIPGIKVDERTKAMALHPGEMVTEGLDGLRERLEEYREAGARFAKWRAVITIGEGIPTRGCIEANAHALARYAALAQEAGLVPVVEPEVLMEGTHTMDQCEEVTEVVLREVFSSLVRQRVLLEGTVLKTSMVLPALGCPIQNTIMEEADATLRCMLRTVPAAVPVIAFLSGGQPGQLASARLSAINERYRQTAPWALSFSFARAIQQTAMAQWNGEDAQREAAQTTLLHRARSNAMARRGEYIE</sequence>
<dbReference type="Proteomes" id="UP000076481">
    <property type="component" value="Unassembled WGS sequence"/>
</dbReference>
<dbReference type="RefSeq" id="WP_303681488.1">
    <property type="nucleotide sequence ID" value="NZ_LVWG01000028.1"/>
</dbReference>
<comment type="caution">
    <text evidence="9">The sequence shown here is derived from an EMBL/GenBank/DDBJ whole genome shotgun (WGS) entry which is preliminary data.</text>
</comment>
<evidence type="ECO:0000256" key="1">
    <source>
        <dbReference type="ARBA" id="ARBA00000441"/>
    </source>
</evidence>
<dbReference type="NCBIfam" id="NF033379">
    <property type="entry name" value="FrucBisAld_I"/>
    <property type="match status" value="1"/>
</dbReference>
<dbReference type="PANTHER" id="PTHR11627">
    <property type="entry name" value="FRUCTOSE-BISPHOSPHATE ALDOLASE"/>
    <property type="match status" value="1"/>
</dbReference>
<evidence type="ECO:0000256" key="4">
    <source>
        <dbReference type="ARBA" id="ARBA00013068"/>
    </source>
</evidence>
<evidence type="ECO:0000256" key="6">
    <source>
        <dbReference type="ARBA" id="ARBA00023239"/>
    </source>
</evidence>
<dbReference type="UniPathway" id="UPA00109">
    <property type="reaction ID" value="UER00183"/>
</dbReference>
<protein>
    <recommendedName>
        <fullName evidence="8">Probable fructose-bisphosphate aldolase class 1</fullName>
        <ecNumber evidence="4">4.1.2.13</ecNumber>
    </recommendedName>
    <alternativeName>
        <fullName evidence="7">Fructose-bisphosphate aldolase class I</fullName>
    </alternativeName>
</protein>
<dbReference type="EMBL" id="LVWG01000028">
    <property type="protein sequence ID" value="KZK74351.1"/>
    <property type="molecule type" value="Genomic_DNA"/>
</dbReference>
<dbReference type="InterPro" id="IPR000741">
    <property type="entry name" value="FBA_I"/>
</dbReference>
<dbReference type="InterPro" id="IPR013785">
    <property type="entry name" value="Aldolase_TIM"/>
</dbReference>